<dbReference type="InterPro" id="IPR046867">
    <property type="entry name" value="AldOxase/xan_DH_MoCoBD2"/>
</dbReference>
<keyword evidence="3" id="KW-1185">Reference proteome</keyword>
<dbReference type="STRING" id="502025.Hoch_5635"/>
<dbReference type="InterPro" id="IPR000674">
    <property type="entry name" value="Ald_Oxase/Xan_DH_a/b"/>
</dbReference>
<dbReference type="HOGENOM" id="CLU_013917_0_1_7"/>
<protein>
    <submittedName>
        <fullName evidence="2">Aldehyde oxidase and xanthine dehydrogenase molybdopterin binding protein</fullName>
    </submittedName>
</protein>
<dbReference type="PROSITE" id="PS51318">
    <property type="entry name" value="TAT"/>
    <property type="match status" value="1"/>
</dbReference>
<dbReference type="InterPro" id="IPR052516">
    <property type="entry name" value="N-heterocyclic_Hydroxylase"/>
</dbReference>
<dbReference type="EMBL" id="CP001804">
    <property type="protein sequence ID" value="ACY18112.1"/>
    <property type="molecule type" value="Genomic_DNA"/>
</dbReference>
<dbReference type="PIRSF" id="PIRSF036389">
    <property type="entry name" value="IOR_B"/>
    <property type="match status" value="1"/>
</dbReference>
<dbReference type="Pfam" id="PF20256">
    <property type="entry name" value="MoCoBD_2"/>
    <property type="match status" value="2"/>
</dbReference>
<proteinExistence type="predicted"/>
<evidence type="ECO:0000259" key="1">
    <source>
        <dbReference type="SMART" id="SM01008"/>
    </source>
</evidence>
<dbReference type="InterPro" id="IPR008274">
    <property type="entry name" value="AldOxase/xan_DH_MoCoBD1"/>
</dbReference>
<name>D0LG87_HALO1</name>
<reference evidence="2 3" key="1">
    <citation type="journal article" date="2010" name="Stand. Genomic Sci.">
        <title>Complete genome sequence of Haliangium ochraceum type strain (SMP-2).</title>
        <authorList>
            <consortium name="US DOE Joint Genome Institute (JGI-PGF)"/>
            <person name="Ivanova N."/>
            <person name="Daum C."/>
            <person name="Lang E."/>
            <person name="Abt B."/>
            <person name="Kopitz M."/>
            <person name="Saunders E."/>
            <person name="Lapidus A."/>
            <person name="Lucas S."/>
            <person name="Glavina Del Rio T."/>
            <person name="Nolan M."/>
            <person name="Tice H."/>
            <person name="Copeland A."/>
            <person name="Cheng J.F."/>
            <person name="Chen F."/>
            <person name="Bruce D."/>
            <person name="Goodwin L."/>
            <person name="Pitluck S."/>
            <person name="Mavromatis K."/>
            <person name="Pati A."/>
            <person name="Mikhailova N."/>
            <person name="Chen A."/>
            <person name="Palaniappan K."/>
            <person name="Land M."/>
            <person name="Hauser L."/>
            <person name="Chang Y.J."/>
            <person name="Jeffries C.D."/>
            <person name="Detter J.C."/>
            <person name="Brettin T."/>
            <person name="Rohde M."/>
            <person name="Goker M."/>
            <person name="Bristow J."/>
            <person name="Markowitz V."/>
            <person name="Eisen J.A."/>
            <person name="Hugenholtz P."/>
            <person name="Kyrpides N.C."/>
            <person name="Klenk H.P."/>
        </authorList>
    </citation>
    <scope>NUCLEOTIDE SEQUENCE [LARGE SCALE GENOMIC DNA]</scope>
    <source>
        <strain evidence="3">DSM 14365 / CIP 107738 / JCM 11303 / AJ 13395 / SMP-2</strain>
    </source>
</reference>
<dbReference type="GO" id="GO:0016491">
    <property type="term" value="F:oxidoreductase activity"/>
    <property type="evidence" value="ECO:0007669"/>
    <property type="project" value="InterPro"/>
</dbReference>
<dbReference type="PANTHER" id="PTHR47495:SF2">
    <property type="entry name" value="ALDEHYDE DEHYDROGENASE"/>
    <property type="match status" value="1"/>
</dbReference>
<sequence>MSRARERAAAPAAMTRRGFLRVGTAAGGALLVGVHLPGCARFDMGRRTMAEHAEKTGELMPNAWIRVTRDSEVVYTLDRVEMGQGTMTSHAMMVAEELEVEPAAIRIELAGAGRVYDNPELQFQITGGSTSVAASWEPLRKAAAATREMLRAAAAAVWEVPIASCEVSAGRITHAASGRSELYGAFTEVAALVPIPDPPLKARSEFRVLGTAQPRVDARAKVDGSAVFGIDVTVPEMLSAAIVRPPVIGGRVAELDASAALREPGVREVLELPSGVAVVADKYWQARRAVPKLVLRWDDGALGGLSSEQIRRDMAALADTPGKEVRGEGDVDAALARAEKVIDAVYEVPYLAHATMEPQNCAARVTGERCEIWAPTQSPGMAREIAHQITGLPHRDIEVHNTLLGGGFGRRIAQDYVAEAVHLSKRIGRAVKITWSREDDMRNDYYRPQTYNRLRGGVDAEGRLLGWTHRLVGPSIVAQIGVDWLSSIAPVWVPRVAKGMMGRSAARAFQRNWIADETSIEGAASMPYAIDDVRVEYVLHDPGVPVGFWRSVGHSENAFMVEGFIDELAHAAGRDPFAFRRELLREGSRNRAVLELAAEAAGWGQPLAEGRGRGIAQHASFGSYCAEVAEVSVEDGAVRVHRVVCAIDCGYVLNPDIVAAQMESAIVYGLSAALRQAITLRDGRVEQGNFHDYGMLRMHEMPRVEVHIVSSEAEPSGAGEPGLPPIAPAVVNAIFAATGQRIRRLPIEPELRRQAG</sequence>
<dbReference type="SMART" id="SM01008">
    <property type="entry name" value="Ald_Xan_dh_C"/>
    <property type="match status" value="1"/>
</dbReference>
<gene>
    <name evidence="2" type="ordered locus">Hoch_5635</name>
</gene>
<dbReference type="InterPro" id="IPR006311">
    <property type="entry name" value="TAT_signal"/>
</dbReference>
<evidence type="ECO:0000313" key="3">
    <source>
        <dbReference type="Proteomes" id="UP000001880"/>
    </source>
</evidence>
<dbReference type="KEGG" id="hoh:Hoch_5635"/>
<dbReference type="Pfam" id="PF02738">
    <property type="entry name" value="MoCoBD_1"/>
    <property type="match status" value="1"/>
</dbReference>
<dbReference type="Proteomes" id="UP000001880">
    <property type="component" value="Chromosome"/>
</dbReference>
<evidence type="ECO:0000313" key="2">
    <source>
        <dbReference type="EMBL" id="ACY18112.1"/>
    </source>
</evidence>
<dbReference type="eggNOG" id="COG1529">
    <property type="taxonomic scope" value="Bacteria"/>
</dbReference>
<dbReference type="AlphaFoldDB" id="D0LG87"/>
<dbReference type="InterPro" id="IPR037165">
    <property type="entry name" value="AldOxase/xan_DH_Mopterin-bd_sf"/>
</dbReference>
<dbReference type="RefSeq" id="WP_012830704.1">
    <property type="nucleotide sequence ID" value="NC_013440.1"/>
</dbReference>
<organism evidence="2 3">
    <name type="scientific">Haliangium ochraceum (strain DSM 14365 / JCM 11303 / SMP-2)</name>
    <dbReference type="NCBI Taxonomy" id="502025"/>
    <lineage>
        <taxon>Bacteria</taxon>
        <taxon>Pseudomonadati</taxon>
        <taxon>Myxococcota</taxon>
        <taxon>Polyangia</taxon>
        <taxon>Haliangiales</taxon>
        <taxon>Kofleriaceae</taxon>
        <taxon>Haliangium</taxon>
    </lineage>
</organism>
<dbReference type="SUPFAM" id="SSF56003">
    <property type="entry name" value="Molybdenum cofactor-binding domain"/>
    <property type="match status" value="2"/>
</dbReference>
<dbReference type="PANTHER" id="PTHR47495">
    <property type="entry name" value="ALDEHYDE DEHYDROGENASE"/>
    <property type="match status" value="1"/>
</dbReference>
<dbReference type="Gene3D" id="3.90.1170.50">
    <property type="entry name" value="Aldehyde oxidase/xanthine dehydrogenase, a/b hammerhead"/>
    <property type="match status" value="1"/>
</dbReference>
<accession>D0LG87</accession>
<dbReference type="InterPro" id="IPR012368">
    <property type="entry name" value="OxRdtase_Mopterin-bd_su_IorB"/>
</dbReference>
<feature type="domain" description="Aldehyde oxidase/xanthine dehydrogenase a/b hammerhead" evidence="1">
    <location>
        <begin position="223"/>
        <end position="301"/>
    </location>
</feature>
<dbReference type="Gene3D" id="3.30.365.10">
    <property type="entry name" value="Aldehyde oxidase/xanthine dehydrogenase, molybdopterin binding domain"/>
    <property type="match status" value="4"/>
</dbReference>